<sequence>MYQKVEGRRGDRVRGVVSGAFVDLSGSPAGCVAVLSLEKQAAQGSNRISHNCTLIRFLGFPLAVISKRKSCMGFMDKSVNGKSHPIWILCCQSFLDLFGGSQNSP</sequence>
<keyword evidence="2" id="KW-1185">Reference proteome</keyword>
<reference evidence="1" key="1">
    <citation type="journal article" date="2022" name="Front. Genet.">
        <title>Chromosome-Scale Assembly of the Dendrobium nobile Genome Provides Insights Into the Molecular Mechanism of the Biosynthesis of the Medicinal Active Ingredient of Dendrobium.</title>
        <authorList>
            <person name="Xu Q."/>
            <person name="Niu S.-C."/>
            <person name="Li K.-L."/>
            <person name="Zheng P.-J."/>
            <person name="Zhang X.-J."/>
            <person name="Jia Y."/>
            <person name="Liu Y."/>
            <person name="Niu Y.-X."/>
            <person name="Yu L.-H."/>
            <person name="Chen D.-F."/>
            <person name="Zhang G.-Q."/>
        </authorList>
    </citation>
    <scope>NUCLEOTIDE SEQUENCE</scope>
    <source>
        <tissue evidence="1">Leaf</tissue>
    </source>
</reference>
<organism evidence="1 2">
    <name type="scientific">Dendrobium nobile</name>
    <name type="common">Orchid</name>
    <dbReference type="NCBI Taxonomy" id="94219"/>
    <lineage>
        <taxon>Eukaryota</taxon>
        <taxon>Viridiplantae</taxon>
        <taxon>Streptophyta</taxon>
        <taxon>Embryophyta</taxon>
        <taxon>Tracheophyta</taxon>
        <taxon>Spermatophyta</taxon>
        <taxon>Magnoliopsida</taxon>
        <taxon>Liliopsida</taxon>
        <taxon>Asparagales</taxon>
        <taxon>Orchidaceae</taxon>
        <taxon>Epidendroideae</taxon>
        <taxon>Malaxideae</taxon>
        <taxon>Dendrobiinae</taxon>
        <taxon>Dendrobium</taxon>
    </lineage>
</organism>
<evidence type="ECO:0000313" key="1">
    <source>
        <dbReference type="EMBL" id="KAI0511925.1"/>
    </source>
</evidence>
<dbReference type="Proteomes" id="UP000829196">
    <property type="component" value="Unassembled WGS sequence"/>
</dbReference>
<comment type="caution">
    <text evidence="1">The sequence shown here is derived from an EMBL/GenBank/DDBJ whole genome shotgun (WGS) entry which is preliminary data.</text>
</comment>
<dbReference type="AlphaFoldDB" id="A0A8T3BJC5"/>
<protein>
    <submittedName>
        <fullName evidence="1">Uncharacterized protein</fullName>
    </submittedName>
</protein>
<gene>
    <name evidence="1" type="ORF">KFK09_012559</name>
</gene>
<proteinExistence type="predicted"/>
<name>A0A8T3BJC5_DENNO</name>
<dbReference type="EMBL" id="JAGYWB010000009">
    <property type="protein sequence ID" value="KAI0511925.1"/>
    <property type="molecule type" value="Genomic_DNA"/>
</dbReference>
<accession>A0A8T3BJC5</accession>
<evidence type="ECO:0000313" key="2">
    <source>
        <dbReference type="Proteomes" id="UP000829196"/>
    </source>
</evidence>